<dbReference type="Gene3D" id="3.20.20.60">
    <property type="entry name" value="Phosphoenolpyruvate-binding domains"/>
    <property type="match status" value="1"/>
</dbReference>
<evidence type="ECO:0000259" key="6">
    <source>
        <dbReference type="Pfam" id="PF03328"/>
    </source>
</evidence>
<name>A0A071MH20_9BURK</name>
<dbReference type="GO" id="GO:0016829">
    <property type="term" value="F:lyase activity"/>
    <property type="evidence" value="ECO:0007669"/>
    <property type="project" value="UniProtKB-KW"/>
</dbReference>
<dbReference type="EMBL" id="JJOA01000006">
    <property type="protein sequence ID" value="KEA60199.1"/>
    <property type="molecule type" value="Genomic_DNA"/>
</dbReference>
<evidence type="ECO:0000256" key="1">
    <source>
        <dbReference type="ARBA" id="ARBA00001946"/>
    </source>
</evidence>
<dbReference type="InterPro" id="IPR011206">
    <property type="entry name" value="Citrate_lyase_beta/mcl1/mcl2"/>
</dbReference>
<reference evidence="7" key="1">
    <citation type="submission" date="2014-04" db="EMBL/GenBank/DDBJ databases">
        <title>In planta biocontrol of soil-borne Fusarium wilt of banana through a plant endophytic bacterium, Burkholderia cenocepacia 869T2.</title>
        <authorList>
            <person name="Ho Y.-N."/>
            <person name="Chiang H.-M."/>
            <person name="Chao C.-P."/>
            <person name="Su C.-C."/>
            <person name="Hsu H.-F."/>
            <person name="Guo C.-T."/>
            <person name="Hsieh J.-L."/>
            <person name="Huang C.-C."/>
        </authorList>
    </citation>
    <scope>NUCLEOTIDE SEQUENCE [LARGE SCALE GENOMIC DNA]</scope>
    <source>
        <strain evidence="7">869T2</strain>
    </source>
</reference>
<dbReference type="OrthoDB" id="6427869at2"/>
<feature type="binding site" evidence="4">
    <location>
        <position position="136"/>
    </location>
    <ligand>
        <name>substrate</name>
    </ligand>
</feature>
<dbReference type="InterPro" id="IPR040442">
    <property type="entry name" value="Pyrv_kinase-like_dom_sf"/>
</dbReference>
<gene>
    <name evidence="7" type="ORF">DT99_07115</name>
</gene>
<keyword evidence="2 5" id="KW-0479">Metal-binding</keyword>
<dbReference type="AlphaFoldDB" id="A0A071MH20"/>
<dbReference type="SUPFAM" id="SSF51621">
    <property type="entry name" value="Phosphoenolpyruvate/pyruvate domain"/>
    <property type="match status" value="1"/>
</dbReference>
<comment type="cofactor">
    <cofactor evidence="1">
        <name>Mg(2+)</name>
        <dbReference type="ChEBI" id="CHEBI:18420"/>
    </cofactor>
</comment>
<dbReference type="PANTHER" id="PTHR32308">
    <property type="entry name" value="LYASE BETA SUBUNIT, PUTATIVE (AFU_ORTHOLOGUE AFUA_4G13030)-RELATED"/>
    <property type="match status" value="1"/>
</dbReference>
<evidence type="ECO:0000256" key="4">
    <source>
        <dbReference type="PIRSR" id="PIRSR015582-1"/>
    </source>
</evidence>
<keyword evidence="3 5" id="KW-0460">Magnesium</keyword>
<dbReference type="GO" id="GO:0006107">
    <property type="term" value="P:oxaloacetate metabolic process"/>
    <property type="evidence" value="ECO:0007669"/>
    <property type="project" value="TreeGrafter"/>
</dbReference>
<dbReference type="PIRSF" id="PIRSF015582">
    <property type="entry name" value="Cit_lyase_B"/>
    <property type="match status" value="1"/>
</dbReference>
<comment type="caution">
    <text evidence="7">The sequence shown here is derived from an EMBL/GenBank/DDBJ whole genome shotgun (WGS) entry which is preliminary data.</text>
</comment>
<dbReference type="Pfam" id="PF03328">
    <property type="entry name" value="HpcH_HpaI"/>
    <property type="match status" value="1"/>
</dbReference>
<feature type="binding site" evidence="4">
    <location>
        <position position="74"/>
    </location>
    <ligand>
        <name>substrate</name>
    </ligand>
</feature>
<organism evidence="7">
    <name type="scientific">Burkholderia cenocepacia</name>
    <dbReference type="NCBI Taxonomy" id="95486"/>
    <lineage>
        <taxon>Bacteria</taxon>
        <taxon>Pseudomonadati</taxon>
        <taxon>Pseudomonadota</taxon>
        <taxon>Betaproteobacteria</taxon>
        <taxon>Burkholderiales</taxon>
        <taxon>Burkholderiaceae</taxon>
        <taxon>Burkholderia</taxon>
        <taxon>Burkholderia cepacia complex</taxon>
    </lineage>
</organism>
<dbReference type="InterPro" id="IPR005000">
    <property type="entry name" value="Aldolase/citrate-lyase_domain"/>
</dbReference>
<proteinExistence type="predicted"/>
<accession>A0A071MH20</accession>
<dbReference type="GO" id="GO:0000287">
    <property type="term" value="F:magnesium ion binding"/>
    <property type="evidence" value="ECO:0007669"/>
    <property type="project" value="TreeGrafter"/>
</dbReference>
<sequence>MTPTNRRPSRLRRSWLFLAGADHDALVDGTASGADVLIQELETFTPPDRRPAARELSERVLAGWRDAGALASVRVNPLDAGGIDDLRAAMRGRPDIVMMSYVATPEQVVALDDAVTRFEREYDIAPGSTELVPNVETTLGLVNTMAIARSSPRVSAVLVATEDMVADMGAERTRAGRELDYVRSRFRVECAAVGVTAIDCPYSYADNEGAELDMRVSRGLGYQAKAIVNAQFVPVVNRVLTPTADEVALARRVIDAFDTARRASGGRRVAAAVVDGFLAEVPDYLAAHRLIARATQFGIA</sequence>
<feature type="binding site" evidence="5">
    <location>
        <position position="163"/>
    </location>
    <ligand>
        <name>Mg(2+)</name>
        <dbReference type="ChEBI" id="CHEBI:18420"/>
    </ligand>
</feature>
<evidence type="ECO:0000256" key="2">
    <source>
        <dbReference type="ARBA" id="ARBA00022723"/>
    </source>
</evidence>
<evidence type="ECO:0000256" key="5">
    <source>
        <dbReference type="PIRSR" id="PIRSR015582-2"/>
    </source>
</evidence>
<protein>
    <submittedName>
        <fullName evidence="7">Citrate lyase subunit beta</fullName>
    </submittedName>
</protein>
<feature type="binding site" evidence="5">
    <location>
        <position position="136"/>
    </location>
    <ligand>
        <name>Mg(2+)</name>
        <dbReference type="ChEBI" id="CHEBI:18420"/>
    </ligand>
</feature>
<evidence type="ECO:0000313" key="7">
    <source>
        <dbReference type="EMBL" id="KEA60199.1"/>
    </source>
</evidence>
<evidence type="ECO:0000256" key="3">
    <source>
        <dbReference type="ARBA" id="ARBA00022842"/>
    </source>
</evidence>
<feature type="domain" description="HpcH/HpaI aldolase/citrate lyase" evidence="6">
    <location>
        <begin position="13"/>
        <end position="212"/>
    </location>
</feature>
<dbReference type="InterPro" id="IPR015813">
    <property type="entry name" value="Pyrv/PenolPyrv_kinase-like_dom"/>
</dbReference>
<keyword evidence="7" id="KW-0456">Lyase</keyword>
<dbReference type="PANTHER" id="PTHR32308:SF0">
    <property type="entry name" value="HPCH_HPAI ALDOLASE_CITRATE LYASE DOMAIN-CONTAINING PROTEIN"/>
    <property type="match status" value="1"/>
</dbReference>